<organism evidence="1 2">
    <name type="scientific">Pantoea phytobeneficialis</name>
    <dbReference type="NCBI Taxonomy" id="2052056"/>
    <lineage>
        <taxon>Bacteria</taxon>
        <taxon>Pseudomonadati</taxon>
        <taxon>Pseudomonadota</taxon>
        <taxon>Gammaproteobacteria</taxon>
        <taxon>Enterobacterales</taxon>
        <taxon>Erwiniaceae</taxon>
        <taxon>Pantoea</taxon>
    </lineage>
</organism>
<protein>
    <submittedName>
        <fullName evidence="1">IS4 family transposase</fullName>
    </submittedName>
</protein>
<name>A0AAP9KND5_9GAMM</name>
<reference evidence="2" key="1">
    <citation type="submission" date="2017-11" db="EMBL/GenBank/DDBJ databases">
        <title>Genome sequence of Pantoea sp. MSR2.</title>
        <authorList>
            <person name="Nascimento F.X."/>
        </authorList>
    </citation>
    <scope>NUCLEOTIDE SEQUENCE [LARGE SCALE GENOMIC DNA]</scope>
    <source>
        <strain evidence="2">MSR2</strain>
    </source>
</reference>
<feature type="non-terminal residue" evidence="1">
    <location>
        <position position="1"/>
    </location>
</feature>
<proteinExistence type="predicted"/>
<dbReference type="EMBL" id="CP024636">
    <property type="protein sequence ID" value="QGR05697.1"/>
    <property type="molecule type" value="Genomic_DNA"/>
</dbReference>
<dbReference type="Proteomes" id="UP000424872">
    <property type="component" value="Chromosome"/>
</dbReference>
<accession>A0AAP9KND5</accession>
<sequence>ALAYNLLRFMMAQMAYSLKNVEPYQMGFKQAALYLTGQLSILPAVAPGKIPRIINEIMEMAGSFVLPKRRQRHYPRAVKKRPKRYAFRHD</sequence>
<evidence type="ECO:0000313" key="1">
    <source>
        <dbReference type="EMBL" id="QGR05697.1"/>
    </source>
</evidence>
<dbReference type="KEGG" id="ppho:CTZ24_04440"/>
<gene>
    <name evidence="1" type="ORF">CTZ24_04440</name>
</gene>
<evidence type="ECO:0000313" key="2">
    <source>
        <dbReference type="Proteomes" id="UP000424872"/>
    </source>
</evidence>
<dbReference type="AlphaFoldDB" id="A0AAP9KND5"/>